<feature type="domain" description="M23ase beta-sheet core" evidence="2">
    <location>
        <begin position="55"/>
        <end position="148"/>
    </location>
</feature>
<dbReference type="PANTHER" id="PTHR21666:SF289">
    <property type="entry name" value="L-ALA--D-GLU ENDOPEPTIDASE"/>
    <property type="match status" value="1"/>
</dbReference>
<proteinExistence type="predicted"/>
<dbReference type="Pfam" id="PF01551">
    <property type="entry name" value="Peptidase_M23"/>
    <property type="match status" value="1"/>
</dbReference>
<dbReference type="Proteomes" id="UP000035722">
    <property type="component" value="Unassembled WGS sequence"/>
</dbReference>
<keyword evidence="3" id="KW-0378">Hydrolase</keyword>
<keyword evidence="4" id="KW-1185">Reference proteome</keyword>
<dbReference type="AlphaFoldDB" id="A0A024H4A7"/>
<sequence>MLPASLAPTGEALAFGPGSLAPAAIVDAPSWRWPLSPRPAVLRDFDPPPKPWLSGHRGVDLESASDGVPVTSPAAGTVSFVGVVVDRPVITIDHGNGLRSSFEPVESSLATGSVVAAGQPIGTLLPGHCASTSCVHWGVRRGDGYVNPLQFVMDLRPSILLPLS</sequence>
<dbReference type="CDD" id="cd12797">
    <property type="entry name" value="M23_peptidase"/>
    <property type="match status" value="1"/>
</dbReference>
<accession>A0A024H4A7</accession>
<dbReference type="SUPFAM" id="SSF51261">
    <property type="entry name" value="Duplicated hybrid motif"/>
    <property type="match status" value="1"/>
</dbReference>
<dbReference type="InterPro" id="IPR011055">
    <property type="entry name" value="Dup_hybrid_motif"/>
</dbReference>
<dbReference type="GO" id="GO:0004222">
    <property type="term" value="F:metalloendopeptidase activity"/>
    <property type="evidence" value="ECO:0007669"/>
    <property type="project" value="TreeGrafter"/>
</dbReference>
<evidence type="ECO:0000313" key="4">
    <source>
        <dbReference type="Proteomes" id="UP000035722"/>
    </source>
</evidence>
<dbReference type="STRING" id="861266.ARTSIC4J27_2821"/>
<dbReference type="InterPro" id="IPR050570">
    <property type="entry name" value="Cell_wall_metabolism_enzyme"/>
</dbReference>
<gene>
    <name evidence="3" type="ORF">ARTSIC4J27_2821</name>
</gene>
<reference evidence="4" key="1">
    <citation type="journal article" date="2014" name="Genome Announc.">
        <title>Genome Sequence of Arthrobacter siccitolerans 4J27, a Xeroprotectant-Producing Desiccation-Tolerant Microorganism.</title>
        <authorList>
            <person name="Manzanera M."/>
            <person name="Santa-Cruz-Calvo L."/>
            <person name="Vilchez J.I."/>
            <person name="Garcia-Fontana C."/>
            <person name="Silva-Castro G.A."/>
            <person name="Calvo C."/>
            <person name="Gonzalez-Lopez J."/>
        </authorList>
    </citation>
    <scope>NUCLEOTIDE SEQUENCE [LARGE SCALE GENOMIC DNA]</scope>
    <source>
        <strain evidence="4">4J27</strain>
    </source>
</reference>
<protein>
    <submittedName>
        <fullName evidence="3">Peptidase M23 family protein</fullName>
        <ecNumber evidence="3">3.4.24.-</ecNumber>
    </submittedName>
</protein>
<dbReference type="PANTHER" id="PTHR21666">
    <property type="entry name" value="PEPTIDASE-RELATED"/>
    <property type="match status" value="1"/>
</dbReference>
<comment type="caution">
    <text evidence="3">The sequence shown here is derived from an EMBL/GenBank/DDBJ whole genome shotgun (WGS) entry which is preliminary data.</text>
</comment>
<evidence type="ECO:0000256" key="1">
    <source>
        <dbReference type="ARBA" id="ARBA00022729"/>
    </source>
</evidence>
<dbReference type="InterPro" id="IPR016047">
    <property type="entry name" value="M23ase_b-sheet_dom"/>
</dbReference>
<keyword evidence="1" id="KW-0732">Signal</keyword>
<dbReference type="Gene3D" id="2.70.70.10">
    <property type="entry name" value="Glucose Permease (Domain IIA)"/>
    <property type="match status" value="1"/>
</dbReference>
<organism evidence="3 4">
    <name type="scientific">Pseudarthrobacter siccitolerans</name>
    <dbReference type="NCBI Taxonomy" id="861266"/>
    <lineage>
        <taxon>Bacteria</taxon>
        <taxon>Bacillati</taxon>
        <taxon>Actinomycetota</taxon>
        <taxon>Actinomycetes</taxon>
        <taxon>Micrococcales</taxon>
        <taxon>Micrococcaceae</taxon>
        <taxon>Pseudarthrobacter</taxon>
    </lineage>
</organism>
<dbReference type="EC" id="3.4.24.-" evidence="3"/>
<dbReference type="EMBL" id="CAQI01000046">
    <property type="protein sequence ID" value="CCQ46848.1"/>
    <property type="molecule type" value="Genomic_DNA"/>
</dbReference>
<evidence type="ECO:0000313" key="3">
    <source>
        <dbReference type="EMBL" id="CCQ46848.1"/>
    </source>
</evidence>
<name>A0A024H4A7_9MICC</name>
<evidence type="ECO:0000259" key="2">
    <source>
        <dbReference type="Pfam" id="PF01551"/>
    </source>
</evidence>